<dbReference type="Gene3D" id="1.10.10.10">
    <property type="entry name" value="Winged helix-like DNA-binding domain superfamily/Winged helix DNA-binding domain"/>
    <property type="match status" value="1"/>
</dbReference>
<evidence type="ECO:0000256" key="1">
    <source>
        <dbReference type="ARBA" id="ARBA00009437"/>
    </source>
</evidence>
<keyword evidence="3" id="KW-0238">DNA-binding</keyword>
<protein>
    <submittedName>
        <fullName evidence="6">LysR family transcriptional regulator</fullName>
    </submittedName>
</protein>
<evidence type="ECO:0000256" key="3">
    <source>
        <dbReference type="ARBA" id="ARBA00023125"/>
    </source>
</evidence>
<dbReference type="GO" id="GO:0003700">
    <property type="term" value="F:DNA-binding transcription factor activity"/>
    <property type="evidence" value="ECO:0007669"/>
    <property type="project" value="InterPro"/>
</dbReference>
<evidence type="ECO:0000256" key="4">
    <source>
        <dbReference type="ARBA" id="ARBA00023163"/>
    </source>
</evidence>
<evidence type="ECO:0000259" key="5">
    <source>
        <dbReference type="PROSITE" id="PS50931"/>
    </source>
</evidence>
<name>A0A1B7HNT7_9ENTR</name>
<dbReference type="PANTHER" id="PTHR30537">
    <property type="entry name" value="HTH-TYPE TRANSCRIPTIONAL REGULATOR"/>
    <property type="match status" value="1"/>
</dbReference>
<dbReference type="SUPFAM" id="SSF53850">
    <property type="entry name" value="Periplasmic binding protein-like II"/>
    <property type="match status" value="1"/>
</dbReference>
<evidence type="ECO:0000313" key="6">
    <source>
        <dbReference type="EMBL" id="OAT17297.1"/>
    </source>
</evidence>
<feature type="domain" description="HTH lysR-type" evidence="5">
    <location>
        <begin position="5"/>
        <end position="60"/>
    </location>
</feature>
<evidence type="ECO:0000313" key="7">
    <source>
        <dbReference type="Proteomes" id="UP000078286"/>
    </source>
</evidence>
<keyword evidence="2" id="KW-0805">Transcription regulation</keyword>
<sequence>MFKHFNHMALFAALVKNGNFTRTAEELNMTKSRVSQQISELEEYLGLRLLNRTTRKISLTYAGESYLRYCQEVVDVAFRADELIQLLRESPNGKLRIIAPPGFMYSALPALHHEFLRANPQVELELITADSFFGSVNDTFDVAYRIGKPSDDSFIGRFLGTFNRFIVATPEYAQKQNFTSPDELLTCDLITHKTWKSVTLSQATSSYKLVMSSRHTSDNLTYILQQALQGTGMAILPEYIVESYIKNGQLKIILPDWSVQKIELWMIYPSNKNNTLTLRNYIDFILQSDAIKALGKTSKPE</sequence>
<dbReference type="SUPFAM" id="SSF46785">
    <property type="entry name" value="Winged helix' DNA-binding domain"/>
    <property type="match status" value="1"/>
</dbReference>
<dbReference type="CDD" id="cd08422">
    <property type="entry name" value="PBP2_CrgA_like"/>
    <property type="match status" value="1"/>
</dbReference>
<dbReference type="GO" id="GO:0043565">
    <property type="term" value="F:sequence-specific DNA binding"/>
    <property type="evidence" value="ECO:0007669"/>
    <property type="project" value="TreeGrafter"/>
</dbReference>
<dbReference type="PRINTS" id="PR00039">
    <property type="entry name" value="HTHLYSR"/>
</dbReference>
<evidence type="ECO:0000256" key="2">
    <source>
        <dbReference type="ARBA" id="ARBA00023015"/>
    </source>
</evidence>
<organism evidence="6 7">
    <name type="scientific">Buttiauxella noackiae ATCC 51607</name>
    <dbReference type="NCBI Taxonomy" id="1354255"/>
    <lineage>
        <taxon>Bacteria</taxon>
        <taxon>Pseudomonadati</taxon>
        <taxon>Pseudomonadota</taxon>
        <taxon>Gammaproteobacteria</taxon>
        <taxon>Enterobacterales</taxon>
        <taxon>Enterobacteriaceae</taxon>
        <taxon>Buttiauxella</taxon>
    </lineage>
</organism>
<dbReference type="Pfam" id="PF03466">
    <property type="entry name" value="LysR_substrate"/>
    <property type="match status" value="1"/>
</dbReference>
<dbReference type="Gene3D" id="3.40.190.290">
    <property type="match status" value="1"/>
</dbReference>
<dbReference type="InterPro" id="IPR000847">
    <property type="entry name" value="LysR_HTH_N"/>
</dbReference>
<comment type="caution">
    <text evidence="6">The sequence shown here is derived from an EMBL/GenBank/DDBJ whole genome shotgun (WGS) entry which is preliminary data.</text>
</comment>
<keyword evidence="7" id="KW-1185">Reference proteome</keyword>
<dbReference type="InterPro" id="IPR058163">
    <property type="entry name" value="LysR-type_TF_proteobact-type"/>
</dbReference>
<dbReference type="InterPro" id="IPR036388">
    <property type="entry name" value="WH-like_DNA-bd_sf"/>
</dbReference>
<dbReference type="PROSITE" id="PS50931">
    <property type="entry name" value="HTH_LYSR"/>
    <property type="match status" value="1"/>
</dbReference>
<dbReference type="PATRIC" id="fig|1354255.3.peg.2386"/>
<accession>A0A1B7HNT7</accession>
<reference evidence="6 7" key="1">
    <citation type="submission" date="2016-04" db="EMBL/GenBank/DDBJ databases">
        <title>ATOL: Assembling a taxonomically balanced genome-scale reconstruction of the evolutionary history of the Enterobacteriaceae.</title>
        <authorList>
            <person name="Plunkett G.III."/>
            <person name="Neeno-Eckwall E.C."/>
            <person name="Glasner J.D."/>
            <person name="Perna N.T."/>
        </authorList>
    </citation>
    <scope>NUCLEOTIDE SEQUENCE [LARGE SCALE GENOMIC DNA]</scope>
    <source>
        <strain evidence="6 7">ATCC 51607</strain>
    </source>
</reference>
<dbReference type="EMBL" id="LXEO01000029">
    <property type="protein sequence ID" value="OAT17297.1"/>
    <property type="molecule type" value="Genomic_DNA"/>
</dbReference>
<dbReference type="PANTHER" id="PTHR30537:SF5">
    <property type="entry name" value="HTH-TYPE TRANSCRIPTIONAL ACTIVATOR TTDR-RELATED"/>
    <property type="match status" value="1"/>
</dbReference>
<dbReference type="GO" id="GO:0006351">
    <property type="term" value="P:DNA-templated transcription"/>
    <property type="evidence" value="ECO:0007669"/>
    <property type="project" value="TreeGrafter"/>
</dbReference>
<dbReference type="InterPro" id="IPR036390">
    <property type="entry name" value="WH_DNA-bd_sf"/>
</dbReference>
<dbReference type="Proteomes" id="UP000078286">
    <property type="component" value="Unassembled WGS sequence"/>
</dbReference>
<gene>
    <name evidence="6" type="ORF">M979_2306</name>
</gene>
<dbReference type="AlphaFoldDB" id="A0A1B7HNT7"/>
<keyword evidence="4" id="KW-0804">Transcription</keyword>
<proteinExistence type="inferred from homology"/>
<dbReference type="RefSeq" id="WP_064555019.1">
    <property type="nucleotide sequence ID" value="NZ_LXEO01000029.1"/>
</dbReference>
<dbReference type="InterPro" id="IPR005119">
    <property type="entry name" value="LysR_subst-bd"/>
</dbReference>
<dbReference type="FunFam" id="1.10.10.10:FF:000001">
    <property type="entry name" value="LysR family transcriptional regulator"/>
    <property type="match status" value="1"/>
</dbReference>
<dbReference type="Pfam" id="PF00126">
    <property type="entry name" value="HTH_1"/>
    <property type="match status" value="1"/>
</dbReference>
<comment type="similarity">
    <text evidence="1">Belongs to the LysR transcriptional regulatory family.</text>
</comment>